<evidence type="ECO:0000256" key="1">
    <source>
        <dbReference type="SAM" id="MobiDB-lite"/>
    </source>
</evidence>
<dbReference type="EMBL" id="KR935215">
    <property type="protein sequence ID" value="AKU43232.1"/>
    <property type="molecule type" value="Genomic_DNA"/>
</dbReference>
<sequence length="67" mass="7864">MTMKQPKKLTRKDKIEIARKKREEERAQIADLQKRVEALENPAPAVVEQKPQGRPQRDFIGKKEPQE</sequence>
<feature type="region of interest" description="Disordered" evidence="1">
    <location>
        <begin position="40"/>
        <end position="67"/>
    </location>
</feature>
<evidence type="ECO:0000313" key="3">
    <source>
        <dbReference type="Proteomes" id="UP000222205"/>
    </source>
</evidence>
<feature type="region of interest" description="Disordered" evidence="1">
    <location>
        <begin position="1"/>
        <end position="26"/>
    </location>
</feature>
<proteinExistence type="predicted"/>
<gene>
    <name evidence="2" type="ORF">RCSPARTAN_49</name>
</gene>
<accession>A0A0K1LL58</accession>
<organism evidence="2 3">
    <name type="scientific">Rhodobacter phage RcSpartan</name>
    <dbReference type="NCBI Taxonomy" id="1662331"/>
    <lineage>
        <taxon>Viruses</taxon>
        <taxon>Duplodnaviria</taxon>
        <taxon>Heunggongvirae</taxon>
        <taxon>Uroviricota</taxon>
        <taxon>Caudoviricetes</taxon>
        <taxon>Titanvirus</taxon>
        <taxon>Titanvirus rcspartan</taxon>
    </lineage>
</organism>
<feature type="compositionally biased region" description="Basic and acidic residues" evidence="1">
    <location>
        <begin position="55"/>
        <end position="67"/>
    </location>
</feature>
<dbReference type="Proteomes" id="UP000222205">
    <property type="component" value="Segment"/>
</dbReference>
<reference evidence="2 3" key="1">
    <citation type="journal article" date="2016" name="Genome Announc.">
        <title>Complete Genome Sequences of Five Bacteriophages That Infect Rhodobacter capsulatus.</title>
        <authorList>
            <person name="Bollivar D.W."/>
            <person name="Bernardoni B."/>
            <person name="Bockman M.R."/>
            <person name="Miller B.M."/>
            <person name="Russell D.A."/>
            <person name="Delesalle V.A."/>
            <person name="Krukonis G.P."/>
            <person name="Hatfull G.F."/>
            <person name="Cross M.R."/>
            <person name="Szewczyk M.M."/>
            <person name="Eppurath A."/>
        </authorList>
    </citation>
    <scope>NUCLEOTIDE SEQUENCE [LARGE SCALE GENOMIC DNA]</scope>
</reference>
<evidence type="ECO:0000313" key="2">
    <source>
        <dbReference type="EMBL" id="AKU43232.1"/>
    </source>
</evidence>
<protein>
    <submittedName>
        <fullName evidence="2">Uncharacterized protein</fullName>
    </submittedName>
</protein>
<dbReference type="OrthoDB" id="41089at10239"/>
<keyword evidence="3" id="KW-1185">Reference proteome</keyword>
<feature type="compositionally biased region" description="Basic residues" evidence="1">
    <location>
        <begin position="1"/>
        <end position="11"/>
    </location>
</feature>
<feature type="compositionally biased region" description="Basic and acidic residues" evidence="1">
    <location>
        <begin position="12"/>
        <end position="26"/>
    </location>
</feature>
<name>A0A0K1LL58_9CAUD</name>